<evidence type="ECO:0000313" key="4">
    <source>
        <dbReference type="Proteomes" id="UP000750711"/>
    </source>
</evidence>
<comment type="caution">
    <text evidence="3">The sequence shown here is derived from an EMBL/GenBank/DDBJ whole genome shotgun (WGS) entry which is preliminary data.</text>
</comment>
<proteinExistence type="predicted"/>
<dbReference type="GO" id="GO:0000172">
    <property type="term" value="C:ribonuclease MRP complex"/>
    <property type="evidence" value="ECO:0007669"/>
    <property type="project" value="InterPro"/>
</dbReference>
<sequence>MEGSVGEKIDAETENSAFSNIIADTQFSAMGLVLMAILARINRVIHADAEPRTQDVALELPTDEDLGEAVVREVREDDGQRVDAVSDGASFEPVGVATDNRGASTPRSKRRRGKSNAIDDLFSAIL</sequence>
<dbReference type="Proteomes" id="UP000750711">
    <property type="component" value="Unassembled WGS sequence"/>
</dbReference>
<dbReference type="GO" id="GO:0042134">
    <property type="term" value="F:rRNA primary transcript binding"/>
    <property type="evidence" value="ECO:0007669"/>
    <property type="project" value="InterPro"/>
</dbReference>
<reference evidence="3" key="1">
    <citation type="submission" date="2021-03" db="EMBL/GenBank/DDBJ databases">
        <title>Comparative genomics and phylogenomic investigation of the class Geoglossomycetes provide insights into ecological specialization and systematics.</title>
        <authorList>
            <person name="Melie T."/>
            <person name="Pirro S."/>
            <person name="Miller A.N."/>
            <person name="Quandt A."/>
        </authorList>
    </citation>
    <scope>NUCLEOTIDE SEQUENCE</scope>
    <source>
        <strain evidence="3">CAQ_001_2017</strain>
    </source>
</reference>
<keyword evidence="4" id="KW-1185">Reference proteome</keyword>
<evidence type="ECO:0000259" key="2">
    <source>
        <dbReference type="Pfam" id="PF20945"/>
    </source>
</evidence>
<dbReference type="AlphaFoldDB" id="A0A9P8LI30"/>
<gene>
    <name evidence="3" type="ORF">GP486_000809</name>
</gene>
<feature type="region of interest" description="Disordered" evidence="1">
    <location>
        <begin position="77"/>
        <end position="113"/>
    </location>
</feature>
<organism evidence="3 4">
    <name type="scientific">Trichoglossum hirsutum</name>
    <dbReference type="NCBI Taxonomy" id="265104"/>
    <lineage>
        <taxon>Eukaryota</taxon>
        <taxon>Fungi</taxon>
        <taxon>Dikarya</taxon>
        <taxon>Ascomycota</taxon>
        <taxon>Pezizomycotina</taxon>
        <taxon>Geoglossomycetes</taxon>
        <taxon>Geoglossales</taxon>
        <taxon>Geoglossaceae</taxon>
        <taxon>Trichoglossum</taxon>
    </lineage>
</organism>
<feature type="domain" description="RNase MRP protein 1 RNA binding" evidence="2">
    <location>
        <begin position="16"/>
        <end position="40"/>
    </location>
</feature>
<name>A0A9P8LI30_9PEZI</name>
<dbReference type="InterPro" id="IPR047204">
    <property type="entry name" value="RMP1_RBD"/>
</dbReference>
<evidence type="ECO:0000313" key="3">
    <source>
        <dbReference type="EMBL" id="KAH0565790.1"/>
    </source>
</evidence>
<evidence type="ECO:0000256" key="1">
    <source>
        <dbReference type="SAM" id="MobiDB-lite"/>
    </source>
</evidence>
<dbReference type="EMBL" id="JAGHQM010000060">
    <property type="protein sequence ID" value="KAH0565790.1"/>
    <property type="molecule type" value="Genomic_DNA"/>
</dbReference>
<accession>A0A9P8LI30</accession>
<dbReference type="Pfam" id="PF20945">
    <property type="entry name" value="RMP1"/>
    <property type="match status" value="1"/>
</dbReference>
<protein>
    <recommendedName>
        <fullName evidence="2">RNase MRP protein 1 RNA binding domain-containing protein</fullName>
    </recommendedName>
</protein>